<protein>
    <submittedName>
        <fullName evidence="10">Subtilisin family serine protease</fullName>
    </submittedName>
</protein>
<evidence type="ECO:0000256" key="6">
    <source>
        <dbReference type="SAM" id="MobiDB-lite"/>
    </source>
</evidence>
<dbReference type="AlphaFoldDB" id="A0A4V2F4S8"/>
<evidence type="ECO:0000259" key="9">
    <source>
        <dbReference type="Pfam" id="PF00082"/>
    </source>
</evidence>
<feature type="active site" description="Charge relay system" evidence="5">
    <location>
        <position position="93"/>
    </location>
</feature>
<dbReference type="GO" id="GO:0006508">
    <property type="term" value="P:proteolysis"/>
    <property type="evidence" value="ECO:0007669"/>
    <property type="project" value="UniProtKB-KW"/>
</dbReference>
<comment type="similarity">
    <text evidence="1 5">Belongs to the peptidase S8 family.</text>
</comment>
<evidence type="ECO:0000256" key="8">
    <source>
        <dbReference type="SAM" id="SignalP"/>
    </source>
</evidence>
<evidence type="ECO:0000256" key="2">
    <source>
        <dbReference type="ARBA" id="ARBA00022670"/>
    </source>
</evidence>
<evidence type="ECO:0000313" key="10">
    <source>
        <dbReference type="EMBL" id="RZS90369.1"/>
    </source>
</evidence>
<sequence>MARLPRPAAVGGVALLALAGPVVGAAPGASAAGSAAWQLGFLHAADANRISTGKGVVIGLVDTPVDTSVPELRGRVREGLRLDGAKTPSADPHGTGMADLMVGSGARSGLRGLAPGATVLSVGTASTVQAGVNEQEAYGIGWAAKHHVGVLNLSFGEGVCTLVIREAVKAAVAADVVVVAAAGNRTQGDRGVDCPARLPGVIAVTAVDQRGRFSQVSVHGPEAVLAAPGVDMTVVGPGGRLFKGSGTSASTALVSATAALVRAKYPRLKAPDVIARLVQTADDAGAKGRDPEYGFGIVDPVRALTADVPHVATNPLLSGQSAVQTSSPATAPAASAAASGGTSSAAAASAAPTSSGTAADAPAPGATAAAAAPTSSGAGTSTGLLVGLGALVVVLAAGLGSLLAVRRRGSAPRR</sequence>
<keyword evidence="4 5" id="KW-0720">Serine protease</keyword>
<dbReference type="SUPFAM" id="SSF52743">
    <property type="entry name" value="Subtilisin-like"/>
    <property type="match status" value="1"/>
</dbReference>
<accession>A0A4V2F4S8</accession>
<keyword evidence="11" id="KW-1185">Reference proteome</keyword>
<gene>
    <name evidence="10" type="ORF">EV189_2154</name>
</gene>
<evidence type="ECO:0000256" key="3">
    <source>
        <dbReference type="ARBA" id="ARBA00022801"/>
    </source>
</evidence>
<dbReference type="InterPro" id="IPR000209">
    <property type="entry name" value="Peptidase_S8/S53_dom"/>
</dbReference>
<feature type="signal peptide" evidence="8">
    <location>
        <begin position="1"/>
        <end position="25"/>
    </location>
</feature>
<dbReference type="GO" id="GO:0004252">
    <property type="term" value="F:serine-type endopeptidase activity"/>
    <property type="evidence" value="ECO:0007669"/>
    <property type="project" value="UniProtKB-UniRule"/>
</dbReference>
<feature type="active site" description="Charge relay system" evidence="5">
    <location>
        <position position="62"/>
    </location>
</feature>
<evidence type="ECO:0000256" key="5">
    <source>
        <dbReference type="PROSITE-ProRule" id="PRU01240"/>
    </source>
</evidence>
<keyword evidence="7" id="KW-0812">Transmembrane</keyword>
<keyword evidence="7" id="KW-1133">Transmembrane helix</keyword>
<dbReference type="InterPro" id="IPR036852">
    <property type="entry name" value="Peptidase_S8/S53_dom_sf"/>
</dbReference>
<keyword evidence="3 5" id="KW-0378">Hydrolase</keyword>
<dbReference type="PROSITE" id="PS51892">
    <property type="entry name" value="SUBTILASE"/>
    <property type="match status" value="1"/>
</dbReference>
<feature type="transmembrane region" description="Helical" evidence="7">
    <location>
        <begin position="384"/>
        <end position="405"/>
    </location>
</feature>
<dbReference type="EMBL" id="SGXD01000002">
    <property type="protein sequence ID" value="RZS90369.1"/>
    <property type="molecule type" value="Genomic_DNA"/>
</dbReference>
<name>A0A4V2F4S8_9ACTN</name>
<comment type="caution">
    <text evidence="10">The sequence shown here is derived from an EMBL/GenBank/DDBJ whole genome shotgun (WGS) entry which is preliminary data.</text>
</comment>
<dbReference type="PANTHER" id="PTHR43806:SF11">
    <property type="entry name" value="CEREVISIN-RELATED"/>
    <property type="match status" value="1"/>
</dbReference>
<feature type="region of interest" description="Disordered" evidence="6">
    <location>
        <begin position="346"/>
        <end position="374"/>
    </location>
</feature>
<feature type="chain" id="PRO_5020924180" evidence="8">
    <location>
        <begin position="26"/>
        <end position="414"/>
    </location>
</feature>
<dbReference type="Pfam" id="PF00082">
    <property type="entry name" value="Peptidase_S8"/>
    <property type="match status" value="1"/>
</dbReference>
<keyword evidence="2 5" id="KW-0645">Protease</keyword>
<keyword evidence="8" id="KW-0732">Signal</keyword>
<dbReference type="InterPro" id="IPR050131">
    <property type="entry name" value="Peptidase_S8_subtilisin-like"/>
</dbReference>
<evidence type="ECO:0000256" key="1">
    <source>
        <dbReference type="ARBA" id="ARBA00011073"/>
    </source>
</evidence>
<dbReference type="RefSeq" id="WP_165400243.1">
    <property type="nucleotide sequence ID" value="NZ_SGXD01000002.1"/>
</dbReference>
<organism evidence="10 11">
    <name type="scientific">Motilibacter rhizosphaerae</name>
    <dbReference type="NCBI Taxonomy" id="598652"/>
    <lineage>
        <taxon>Bacteria</taxon>
        <taxon>Bacillati</taxon>
        <taxon>Actinomycetota</taxon>
        <taxon>Actinomycetes</taxon>
        <taxon>Motilibacterales</taxon>
        <taxon>Motilibacteraceae</taxon>
        <taxon>Motilibacter</taxon>
    </lineage>
</organism>
<keyword evidence="7" id="KW-0472">Membrane</keyword>
<proteinExistence type="inferred from homology"/>
<evidence type="ECO:0000256" key="4">
    <source>
        <dbReference type="ARBA" id="ARBA00022825"/>
    </source>
</evidence>
<dbReference type="Gene3D" id="3.40.50.200">
    <property type="entry name" value="Peptidase S8/S53 domain"/>
    <property type="match status" value="1"/>
</dbReference>
<evidence type="ECO:0000256" key="7">
    <source>
        <dbReference type="SAM" id="Phobius"/>
    </source>
</evidence>
<dbReference type="PRINTS" id="PR00723">
    <property type="entry name" value="SUBTILISIN"/>
</dbReference>
<reference evidence="10 11" key="1">
    <citation type="submission" date="2019-02" db="EMBL/GenBank/DDBJ databases">
        <title>Genomic Encyclopedia of Type Strains, Phase IV (KMG-IV): sequencing the most valuable type-strain genomes for metagenomic binning, comparative biology and taxonomic classification.</title>
        <authorList>
            <person name="Goeker M."/>
        </authorList>
    </citation>
    <scope>NUCLEOTIDE SEQUENCE [LARGE SCALE GENOMIC DNA]</scope>
    <source>
        <strain evidence="10 11">DSM 45622</strain>
    </source>
</reference>
<dbReference type="PANTHER" id="PTHR43806">
    <property type="entry name" value="PEPTIDASE S8"/>
    <property type="match status" value="1"/>
</dbReference>
<feature type="active site" description="Charge relay system" evidence="5">
    <location>
        <position position="248"/>
    </location>
</feature>
<feature type="domain" description="Peptidase S8/S53" evidence="9">
    <location>
        <begin position="53"/>
        <end position="296"/>
    </location>
</feature>
<dbReference type="Proteomes" id="UP000293638">
    <property type="component" value="Unassembled WGS sequence"/>
</dbReference>
<dbReference type="InterPro" id="IPR015500">
    <property type="entry name" value="Peptidase_S8_subtilisin-rel"/>
</dbReference>
<evidence type="ECO:0000313" key="11">
    <source>
        <dbReference type="Proteomes" id="UP000293638"/>
    </source>
</evidence>